<sequence length="134" mass="15783">MVELHDLGFKGPPFTWHKSSLFERLDRALGSEAWIIFFPNSLITHLPKIKLDHIPLLNLNPEITVLEGWVEHTEFGDFVIDKGTTSESLVKFIEFLEEWNKSIYDYITIRKRKFLYKLTEIQRQMDLFGSNQLA</sequence>
<gene>
    <name evidence="1" type="ORF">EPI10_015254</name>
</gene>
<organism evidence="1 2">
    <name type="scientific">Gossypium australe</name>
    <dbReference type="NCBI Taxonomy" id="47621"/>
    <lineage>
        <taxon>Eukaryota</taxon>
        <taxon>Viridiplantae</taxon>
        <taxon>Streptophyta</taxon>
        <taxon>Embryophyta</taxon>
        <taxon>Tracheophyta</taxon>
        <taxon>Spermatophyta</taxon>
        <taxon>Magnoliopsida</taxon>
        <taxon>eudicotyledons</taxon>
        <taxon>Gunneridae</taxon>
        <taxon>Pentapetalae</taxon>
        <taxon>rosids</taxon>
        <taxon>malvids</taxon>
        <taxon>Malvales</taxon>
        <taxon>Malvaceae</taxon>
        <taxon>Malvoideae</taxon>
        <taxon>Gossypium</taxon>
    </lineage>
</organism>
<evidence type="ECO:0000313" key="2">
    <source>
        <dbReference type="Proteomes" id="UP000325315"/>
    </source>
</evidence>
<dbReference type="PANTHER" id="PTHR33710:SF77">
    <property type="entry name" value="DNASE I-LIKE SUPERFAMILY PROTEIN"/>
    <property type="match status" value="1"/>
</dbReference>
<keyword evidence="2" id="KW-1185">Reference proteome</keyword>
<accession>A0A5B6VKE4</accession>
<dbReference type="PANTHER" id="PTHR33710">
    <property type="entry name" value="BNAC02G09200D PROTEIN"/>
    <property type="match status" value="1"/>
</dbReference>
<comment type="caution">
    <text evidence="1">The sequence shown here is derived from an EMBL/GenBank/DDBJ whole genome shotgun (WGS) entry which is preliminary data.</text>
</comment>
<reference evidence="2" key="1">
    <citation type="journal article" date="2019" name="Plant Biotechnol. J.">
        <title>Genome sequencing of the Australian wild diploid species Gossypium australe highlights disease resistance and delayed gland morphogenesis.</title>
        <authorList>
            <person name="Cai Y."/>
            <person name="Cai X."/>
            <person name="Wang Q."/>
            <person name="Wang P."/>
            <person name="Zhang Y."/>
            <person name="Cai C."/>
            <person name="Xu Y."/>
            <person name="Wang K."/>
            <person name="Zhou Z."/>
            <person name="Wang C."/>
            <person name="Geng S."/>
            <person name="Li B."/>
            <person name="Dong Q."/>
            <person name="Hou Y."/>
            <person name="Wang H."/>
            <person name="Ai P."/>
            <person name="Liu Z."/>
            <person name="Yi F."/>
            <person name="Sun M."/>
            <person name="An G."/>
            <person name="Cheng J."/>
            <person name="Zhang Y."/>
            <person name="Shi Q."/>
            <person name="Xie Y."/>
            <person name="Shi X."/>
            <person name="Chang Y."/>
            <person name="Huang F."/>
            <person name="Chen Y."/>
            <person name="Hong S."/>
            <person name="Mi L."/>
            <person name="Sun Q."/>
            <person name="Zhang L."/>
            <person name="Zhou B."/>
            <person name="Peng R."/>
            <person name="Zhang X."/>
            <person name="Liu F."/>
        </authorList>
    </citation>
    <scope>NUCLEOTIDE SEQUENCE [LARGE SCALE GENOMIC DNA]</scope>
    <source>
        <strain evidence="2">cv. PA1801</strain>
    </source>
</reference>
<evidence type="ECO:0000313" key="1">
    <source>
        <dbReference type="EMBL" id="KAA3469468.1"/>
    </source>
</evidence>
<proteinExistence type="predicted"/>
<dbReference type="EMBL" id="SMMG02000006">
    <property type="protein sequence ID" value="KAA3469468.1"/>
    <property type="molecule type" value="Genomic_DNA"/>
</dbReference>
<dbReference type="AlphaFoldDB" id="A0A5B6VKE4"/>
<dbReference type="OrthoDB" id="1001832at2759"/>
<name>A0A5B6VKE4_9ROSI</name>
<protein>
    <submittedName>
        <fullName evidence="1">Retrovirus-related Pol polyprotein LINE-1</fullName>
    </submittedName>
</protein>
<dbReference type="Proteomes" id="UP000325315">
    <property type="component" value="Unassembled WGS sequence"/>
</dbReference>